<dbReference type="SUPFAM" id="SSF103481">
    <property type="entry name" value="Multidrug resistance efflux transporter EmrE"/>
    <property type="match status" value="2"/>
</dbReference>
<feature type="transmembrane region" description="Helical" evidence="7">
    <location>
        <begin position="185"/>
        <end position="208"/>
    </location>
</feature>
<accession>A0A1G5Z6B4</accession>
<dbReference type="Pfam" id="PF00892">
    <property type="entry name" value="EamA"/>
    <property type="match status" value="2"/>
</dbReference>
<evidence type="ECO:0000313" key="10">
    <source>
        <dbReference type="Proteomes" id="UP000198588"/>
    </source>
</evidence>
<dbReference type="InterPro" id="IPR037185">
    <property type="entry name" value="EmrE-like"/>
</dbReference>
<name>A0A1G5Z6B4_9HYPH</name>
<dbReference type="InterPro" id="IPR051258">
    <property type="entry name" value="Diverse_Substrate_Transporter"/>
</dbReference>
<organism evidence="9 10">
    <name type="scientific">Mesorhizobium qingshengii</name>
    <dbReference type="NCBI Taxonomy" id="1165689"/>
    <lineage>
        <taxon>Bacteria</taxon>
        <taxon>Pseudomonadati</taxon>
        <taxon>Pseudomonadota</taxon>
        <taxon>Alphaproteobacteria</taxon>
        <taxon>Hyphomicrobiales</taxon>
        <taxon>Phyllobacteriaceae</taxon>
        <taxon>Mesorhizobium</taxon>
    </lineage>
</organism>
<protein>
    <submittedName>
        <fullName evidence="9">Permease of the drug/metabolite transporter (DMT) superfamily</fullName>
    </submittedName>
</protein>
<feature type="domain" description="EamA" evidence="8">
    <location>
        <begin position="12"/>
        <end position="148"/>
    </location>
</feature>
<feature type="transmembrane region" description="Helical" evidence="7">
    <location>
        <begin position="106"/>
        <end position="125"/>
    </location>
</feature>
<dbReference type="EMBL" id="FMXM01000014">
    <property type="protein sequence ID" value="SDA89933.1"/>
    <property type="molecule type" value="Genomic_DNA"/>
</dbReference>
<dbReference type="STRING" id="1165689.SAMN02927914_04238"/>
<keyword evidence="4 7" id="KW-1133">Transmembrane helix</keyword>
<evidence type="ECO:0000256" key="7">
    <source>
        <dbReference type="SAM" id="Phobius"/>
    </source>
</evidence>
<feature type="transmembrane region" description="Helical" evidence="7">
    <location>
        <begin position="12"/>
        <end position="35"/>
    </location>
</feature>
<feature type="transmembrane region" description="Helical" evidence="7">
    <location>
        <begin position="249"/>
        <end position="266"/>
    </location>
</feature>
<evidence type="ECO:0000256" key="6">
    <source>
        <dbReference type="SAM" id="MobiDB-lite"/>
    </source>
</evidence>
<dbReference type="RefSeq" id="WP_091581679.1">
    <property type="nucleotide sequence ID" value="NZ_FMXM01000014.1"/>
</dbReference>
<evidence type="ECO:0000256" key="3">
    <source>
        <dbReference type="ARBA" id="ARBA00022692"/>
    </source>
</evidence>
<evidence type="ECO:0000256" key="1">
    <source>
        <dbReference type="ARBA" id="ARBA00004651"/>
    </source>
</evidence>
<dbReference type="Proteomes" id="UP000198588">
    <property type="component" value="Unassembled WGS sequence"/>
</dbReference>
<evidence type="ECO:0000256" key="5">
    <source>
        <dbReference type="ARBA" id="ARBA00023136"/>
    </source>
</evidence>
<feature type="transmembrane region" description="Helical" evidence="7">
    <location>
        <begin position="78"/>
        <end position="100"/>
    </location>
</feature>
<keyword evidence="3 7" id="KW-0812">Transmembrane</keyword>
<dbReference type="PANTHER" id="PTHR42920">
    <property type="entry name" value="OS03G0707200 PROTEIN-RELATED"/>
    <property type="match status" value="1"/>
</dbReference>
<feature type="transmembrane region" description="Helical" evidence="7">
    <location>
        <begin position="132"/>
        <end position="149"/>
    </location>
</feature>
<keyword evidence="2" id="KW-1003">Cell membrane</keyword>
<feature type="domain" description="EamA" evidence="8">
    <location>
        <begin position="158"/>
        <end position="287"/>
    </location>
</feature>
<feature type="transmembrane region" description="Helical" evidence="7">
    <location>
        <begin position="155"/>
        <end position="173"/>
    </location>
</feature>
<feature type="compositionally biased region" description="Basic and acidic residues" evidence="6">
    <location>
        <begin position="296"/>
        <end position="327"/>
    </location>
</feature>
<feature type="transmembrane region" description="Helical" evidence="7">
    <location>
        <begin position="41"/>
        <end position="58"/>
    </location>
</feature>
<evidence type="ECO:0000256" key="2">
    <source>
        <dbReference type="ARBA" id="ARBA00022475"/>
    </source>
</evidence>
<sequence length="352" mass="37238">MSEPNSHAHLWPGVPLALGSAALFGAAPPLCKLLLDSVNPFMLAGLLYLGAGVGLALYRLARGTGAGEAQLTARDMPWLALAIGAGGIVAPVLLMFGLSLNTASSSALLLNLEGLATMAIAWLVYRENVDRRLLLGAFAILAGAVLLSWQGEGVAFNLGAVLVAGACLAWGLDNNFTRRISATDPVVIAMLKGLVAGVVNVGLALAAGASFPPASIVAITAAVGFFGIGVSLVMFIVALRHLGTARTGAYYSLAPFIGALLAIAILGDAITLKLAVAGLLMGFGLWLHLSERHEHEHDHEELEHEHSHVHDEHHQHHHDGPVSEPHSHWHRHAPMRHRHPHYPDLHHRHGHG</sequence>
<feature type="transmembrane region" description="Helical" evidence="7">
    <location>
        <begin position="214"/>
        <end position="237"/>
    </location>
</feature>
<evidence type="ECO:0000256" key="4">
    <source>
        <dbReference type="ARBA" id="ARBA00022989"/>
    </source>
</evidence>
<reference evidence="9 10" key="1">
    <citation type="submission" date="2016-10" db="EMBL/GenBank/DDBJ databases">
        <authorList>
            <person name="de Groot N.N."/>
        </authorList>
    </citation>
    <scope>NUCLEOTIDE SEQUENCE [LARGE SCALE GENOMIC DNA]</scope>
    <source>
        <strain evidence="9 10">CGMCC 1.12097</strain>
    </source>
</reference>
<evidence type="ECO:0000259" key="8">
    <source>
        <dbReference type="Pfam" id="PF00892"/>
    </source>
</evidence>
<dbReference type="PANTHER" id="PTHR42920:SF11">
    <property type="entry name" value="INNER MEMBRANE PROTEIN YTFF"/>
    <property type="match status" value="1"/>
</dbReference>
<proteinExistence type="predicted"/>
<keyword evidence="5 7" id="KW-0472">Membrane</keyword>
<gene>
    <name evidence="9" type="ORF">SAMN02927914_04238</name>
</gene>
<dbReference type="InterPro" id="IPR000620">
    <property type="entry name" value="EamA_dom"/>
</dbReference>
<dbReference type="AlphaFoldDB" id="A0A1G5Z6B4"/>
<evidence type="ECO:0000313" key="9">
    <source>
        <dbReference type="EMBL" id="SDA89933.1"/>
    </source>
</evidence>
<feature type="compositionally biased region" description="Basic residues" evidence="6">
    <location>
        <begin position="328"/>
        <end position="352"/>
    </location>
</feature>
<feature type="region of interest" description="Disordered" evidence="6">
    <location>
        <begin position="296"/>
        <end position="352"/>
    </location>
</feature>
<dbReference type="OrthoDB" id="9794287at2"/>
<comment type="subcellular location">
    <subcellularLocation>
        <location evidence="1">Cell membrane</location>
        <topology evidence="1">Multi-pass membrane protein</topology>
    </subcellularLocation>
</comment>
<dbReference type="GO" id="GO:0005886">
    <property type="term" value="C:plasma membrane"/>
    <property type="evidence" value="ECO:0007669"/>
    <property type="project" value="UniProtKB-SubCell"/>
</dbReference>